<sequence length="203" mass="22691">MFARKRKGCKLADTYTMLANQIPPDTAPSLASYTERSRVRRRFRVERSDDNNSRNDRNVSQALRRRELRGKPGGLTIKYGAQGDTSRPELPQPNASGSRGGSTWNCAPGETPPSAQQDDVRRKMMCAAGEVRRRRCAKQDEMCAAGDVCWRTSVPQEMCAAGDVQQDVRRRMRCAPQDICAAGDLRCRRCAPQDVLCRIKAAQ</sequence>
<proteinExistence type="predicted"/>
<evidence type="ECO:0000313" key="2">
    <source>
        <dbReference type="EMBL" id="CAB1432894.1"/>
    </source>
</evidence>
<evidence type="ECO:0000256" key="1">
    <source>
        <dbReference type="SAM" id="MobiDB-lite"/>
    </source>
</evidence>
<dbReference type="AlphaFoldDB" id="A0A9N7UIS1"/>
<reference evidence="2" key="1">
    <citation type="submission" date="2020-03" db="EMBL/GenBank/DDBJ databases">
        <authorList>
            <person name="Weist P."/>
        </authorList>
    </citation>
    <scope>NUCLEOTIDE SEQUENCE</scope>
</reference>
<name>A0A9N7UIS1_PLEPL</name>
<gene>
    <name evidence="2" type="ORF">PLEPLA_LOCUS20981</name>
</gene>
<organism evidence="2 3">
    <name type="scientific">Pleuronectes platessa</name>
    <name type="common">European plaice</name>
    <dbReference type="NCBI Taxonomy" id="8262"/>
    <lineage>
        <taxon>Eukaryota</taxon>
        <taxon>Metazoa</taxon>
        <taxon>Chordata</taxon>
        <taxon>Craniata</taxon>
        <taxon>Vertebrata</taxon>
        <taxon>Euteleostomi</taxon>
        <taxon>Actinopterygii</taxon>
        <taxon>Neopterygii</taxon>
        <taxon>Teleostei</taxon>
        <taxon>Neoteleostei</taxon>
        <taxon>Acanthomorphata</taxon>
        <taxon>Carangaria</taxon>
        <taxon>Pleuronectiformes</taxon>
        <taxon>Pleuronectoidei</taxon>
        <taxon>Pleuronectidae</taxon>
        <taxon>Pleuronectes</taxon>
    </lineage>
</organism>
<evidence type="ECO:0000313" key="3">
    <source>
        <dbReference type="Proteomes" id="UP001153269"/>
    </source>
</evidence>
<feature type="compositionally biased region" description="Basic and acidic residues" evidence="1">
    <location>
        <begin position="45"/>
        <end position="57"/>
    </location>
</feature>
<dbReference type="EMBL" id="CADEAL010001491">
    <property type="protein sequence ID" value="CAB1432894.1"/>
    <property type="molecule type" value="Genomic_DNA"/>
</dbReference>
<protein>
    <submittedName>
        <fullName evidence="2">Uncharacterized protein</fullName>
    </submittedName>
</protein>
<dbReference type="Proteomes" id="UP001153269">
    <property type="component" value="Unassembled WGS sequence"/>
</dbReference>
<comment type="caution">
    <text evidence="2">The sequence shown here is derived from an EMBL/GenBank/DDBJ whole genome shotgun (WGS) entry which is preliminary data.</text>
</comment>
<keyword evidence="3" id="KW-1185">Reference proteome</keyword>
<accession>A0A9N7UIS1</accession>
<feature type="region of interest" description="Disordered" evidence="1">
    <location>
        <begin position="42"/>
        <end position="120"/>
    </location>
</feature>
<feature type="compositionally biased region" description="Polar residues" evidence="1">
    <location>
        <begin position="93"/>
        <end position="105"/>
    </location>
</feature>